<dbReference type="EMBL" id="SNZE01000002">
    <property type="protein sequence ID" value="TDR32784.1"/>
    <property type="molecule type" value="Genomic_DNA"/>
</dbReference>
<evidence type="ECO:0000313" key="1">
    <source>
        <dbReference type="EMBL" id="TDR32784.1"/>
    </source>
</evidence>
<reference evidence="1 2" key="1">
    <citation type="submission" date="2019-03" db="EMBL/GenBank/DDBJ databases">
        <title>Genomic Encyclopedia of Type Strains, Phase IV (KMG-IV): sequencing the most valuable type-strain genomes for metagenomic binning, comparative biology and taxonomic classification.</title>
        <authorList>
            <person name="Goeker M."/>
        </authorList>
    </citation>
    <scope>NUCLEOTIDE SEQUENCE [LARGE SCALE GENOMIC DNA]</scope>
    <source>
        <strain evidence="1 2">DSM 102852</strain>
    </source>
</reference>
<name>A0A4R6YAY7_9BURK</name>
<dbReference type="OrthoDB" id="9847761at2"/>
<dbReference type="AlphaFoldDB" id="A0A4R6YAY7"/>
<gene>
    <name evidence="1" type="ORF">DFR44_10280</name>
</gene>
<dbReference type="Proteomes" id="UP000294480">
    <property type="component" value="Unassembled WGS sequence"/>
</dbReference>
<dbReference type="SUPFAM" id="SSF58104">
    <property type="entry name" value="Methyl-accepting chemotaxis protein (MCP) signaling domain"/>
    <property type="match status" value="1"/>
</dbReference>
<dbReference type="Gene3D" id="1.10.287.950">
    <property type="entry name" value="Methyl-accepting chemotaxis protein"/>
    <property type="match status" value="1"/>
</dbReference>
<accession>A0A4R6YAY7</accession>
<sequence>MGILDAIKNLTDKAVGNVKEAVDDVQEAYNEAGGMSGIVDKAKTEMTELGSELSEVAGKAVDTVKTSAAEVAESAKSTYNEAGGVSGLIDKAKTGVTELADSAKDAAGQIINKVKGEDGEPKA</sequence>
<organism evidence="1 2">
    <name type="scientific">Hydromonas duriensis</name>
    <dbReference type="NCBI Taxonomy" id="1527608"/>
    <lineage>
        <taxon>Bacteria</taxon>
        <taxon>Pseudomonadati</taxon>
        <taxon>Pseudomonadota</taxon>
        <taxon>Betaproteobacteria</taxon>
        <taxon>Burkholderiales</taxon>
        <taxon>Burkholderiaceae</taxon>
        <taxon>Hydromonas</taxon>
    </lineage>
</organism>
<dbReference type="RefSeq" id="WP_133618962.1">
    <property type="nucleotide sequence ID" value="NZ_SNZE01000002.1"/>
</dbReference>
<keyword evidence="2" id="KW-1185">Reference proteome</keyword>
<protein>
    <submittedName>
        <fullName evidence="1">Uncharacterized protein</fullName>
    </submittedName>
</protein>
<comment type="caution">
    <text evidence="1">The sequence shown here is derived from an EMBL/GenBank/DDBJ whole genome shotgun (WGS) entry which is preliminary data.</text>
</comment>
<evidence type="ECO:0000313" key="2">
    <source>
        <dbReference type="Proteomes" id="UP000294480"/>
    </source>
</evidence>
<proteinExistence type="predicted"/>